<dbReference type="PANTHER" id="PTHR11986">
    <property type="entry name" value="AMINOTRANSFERASE CLASS III"/>
    <property type="match status" value="1"/>
</dbReference>
<evidence type="ECO:0000256" key="5">
    <source>
        <dbReference type="HAMAP-Rule" id="MF_01107"/>
    </source>
</evidence>
<dbReference type="InterPro" id="IPR005814">
    <property type="entry name" value="Aminotrans_3"/>
</dbReference>
<feature type="modified residue" description="N6-(pyridoxal phosphate)lysine" evidence="5">
    <location>
        <position position="244"/>
    </location>
</feature>
<keyword evidence="5" id="KW-0055">Arginine biosynthesis</keyword>
<organism evidence="6">
    <name type="scientific">Candidatus Thiocaldithrix dubininis</name>
    <dbReference type="NCBI Taxonomy" id="3080823"/>
    <lineage>
        <taxon>Bacteria</taxon>
        <taxon>Pseudomonadati</taxon>
        <taxon>Pseudomonadota</taxon>
        <taxon>Gammaproteobacteria</taxon>
        <taxon>Thiotrichales</taxon>
        <taxon>Thiotrichaceae</taxon>
        <taxon>Candidatus Thiocaldithrix</taxon>
    </lineage>
</organism>
<comment type="pathway">
    <text evidence="5">Amino-acid biosynthesis; L-arginine biosynthesis; N(2)-acetyl-L-ornithine from L-glutamate: step 4/4.</text>
</comment>
<dbReference type="InterPro" id="IPR015421">
    <property type="entry name" value="PyrdxlP-dep_Trfase_major"/>
</dbReference>
<dbReference type="GO" id="GO:0005737">
    <property type="term" value="C:cytoplasm"/>
    <property type="evidence" value="ECO:0007669"/>
    <property type="project" value="UniProtKB-SubCell"/>
</dbReference>
<dbReference type="NCBIfam" id="NF002325">
    <property type="entry name" value="PRK01278.1"/>
    <property type="match status" value="1"/>
</dbReference>
<dbReference type="GO" id="GO:0030170">
    <property type="term" value="F:pyridoxal phosphate binding"/>
    <property type="evidence" value="ECO:0007669"/>
    <property type="project" value="InterPro"/>
</dbReference>
<evidence type="ECO:0000256" key="4">
    <source>
        <dbReference type="ARBA" id="ARBA00022898"/>
    </source>
</evidence>
<accession>A0AA95H5E8</accession>
<keyword evidence="4 5" id="KW-0663">Pyridoxal phosphate</keyword>
<evidence type="ECO:0000256" key="1">
    <source>
        <dbReference type="ARBA" id="ARBA00022576"/>
    </source>
</evidence>
<keyword evidence="3 5" id="KW-0808">Transferase</keyword>
<feature type="binding site" evidence="5">
    <location>
        <begin position="215"/>
        <end position="218"/>
    </location>
    <ligand>
        <name>pyridoxal 5'-phosphate</name>
        <dbReference type="ChEBI" id="CHEBI:597326"/>
    </ligand>
</feature>
<sequence>MTQALMSTYARLPVTFVKGAGVTLWDTQGNAYLDALSGISVCNIGHAHPAVSQAICEQANTLVHTSNLYNIAHQEALGEQLCALSGLDKVFFGNSGAEANEAAIKIARLYGHNKGIELPTIIVMSNSFHGRTIATVTATGNVKAQTGFAPLVAGFVRVPYGDVAAVQALAATNNNIVAILVEPIQGEGGIRIPAADYLPQLRAICDQHDWLLMLDEIQAGLCRSGKWFAFQHSAIKPDVMTLAKALGNGVPIGACLAGAKAANVFAPGNHGSTFGGNPLACRAALATLKVMQDEQLDQRAAELGQYFVTQFKQKLGSLNGVDEIRGQGLLLGIELNKDCGELVKQALAKGLLINVTAGNVIRLLPPLVTSQAEADQIITIVTQLVQDFLQPASE</sequence>
<dbReference type="FunFam" id="3.40.640.10:FF:000004">
    <property type="entry name" value="Acetylornithine aminotransferase"/>
    <property type="match status" value="1"/>
</dbReference>
<dbReference type="AlphaFoldDB" id="A0AA95H5E8"/>
<comment type="miscellaneous">
    <text evidence="5">May also have succinyldiaminopimelate aminotransferase activity, thus carrying out the corresponding step in lysine biosynthesis.</text>
</comment>
<comment type="similarity">
    <text evidence="5">Belongs to the class-III pyridoxal-phosphate-dependent aminotransferase family. ArgD subfamily.</text>
</comment>
<dbReference type="Gene3D" id="3.40.640.10">
    <property type="entry name" value="Type I PLP-dependent aspartate aminotransferase-like (Major domain)"/>
    <property type="match status" value="1"/>
</dbReference>
<comment type="cofactor">
    <cofactor evidence="5">
        <name>pyridoxal 5'-phosphate</name>
        <dbReference type="ChEBI" id="CHEBI:597326"/>
    </cofactor>
    <text evidence="5">Binds 1 pyridoxal phosphate per subunit.</text>
</comment>
<dbReference type="Proteomes" id="UP001300672">
    <property type="component" value="Chromosome"/>
</dbReference>
<dbReference type="Gene3D" id="3.90.1150.10">
    <property type="entry name" value="Aspartate Aminotransferase, domain 1"/>
    <property type="match status" value="1"/>
</dbReference>
<feature type="binding site" evidence="5">
    <location>
        <position position="273"/>
    </location>
    <ligand>
        <name>pyridoxal 5'-phosphate</name>
        <dbReference type="ChEBI" id="CHEBI:597326"/>
    </ligand>
</feature>
<dbReference type="GO" id="GO:0003992">
    <property type="term" value="F:N2-acetyl-L-ornithine:2-oxoglutarate 5-aminotransferase activity"/>
    <property type="evidence" value="ECO:0007669"/>
    <property type="project" value="UniProtKB-UniRule"/>
</dbReference>
<feature type="binding site" evidence="5">
    <location>
        <position position="131"/>
    </location>
    <ligand>
        <name>N(2)-acetyl-L-ornithine</name>
        <dbReference type="ChEBI" id="CHEBI:57805"/>
    </ligand>
</feature>
<evidence type="ECO:0000256" key="2">
    <source>
        <dbReference type="ARBA" id="ARBA00022605"/>
    </source>
</evidence>
<dbReference type="CDD" id="cd00610">
    <property type="entry name" value="OAT_like"/>
    <property type="match status" value="1"/>
</dbReference>
<dbReference type="KEGG" id="tdu:QJT80_00970"/>
<keyword evidence="5" id="KW-0963">Cytoplasm</keyword>
<feature type="binding site" evidence="5">
    <location>
        <begin position="96"/>
        <end position="97"/>
    </location>
    <ligand>
        <name>pyridoxal 5'-phosphate</name>
        <dbReference type="ChEBI" id="CHEBI:597326"/>
    </ligand>
</feature>
<reference evidence="6" key="1">
    <citation type="journal article" date="2023" name="Int. J. Mol. Sci.">
        <title>Metagenomics Revealed a New Genus 'Candidatus Thiocaldithrix dubininis' gen. nov., sp. nov. and a New Species 'Candidatus Thiothrix putei' sp. nov. in the Family Thiotrichaceae, Some Members of Which Have Traits of Both Na+- and H+-Motive Energetics.</title>
        <authorList>
            <person name="Ravin N.V."/>
            <person name="Muntyan M.S."/>
            <person name="Smolyakov D.D."/>
            <person name="Rudenko T.S."/>
            <person name="Beletsky A.V."/>
            <person name="Mardanov A.V."/>
            <person name="Grabovich M.Y."/>
        </authorList>
    </citation>
    <scope>NUCLEOTIDE SEQUENCE</scope>
    <source>
        <strain evidence="6">GKL-01</strain>
    </source>
</reference>
<dbReference type="HAMAP" id="MF_01107">
    <property type="entry name" value="ArgD_aminotrans_3"/>
    <property type="match status" value="1"/>
</dbReference>
<dbReference type="PROSITE" id="PS00600">
    <property type="entry name" value="AA_TRANSFER_CLASS_3"/>
    <property type="match status" value="1"/>
</dbReference>
<comment type="subcellular location">
    <subcellularLocation>
        <location evidence="5">Cytoplasm</location>
    </subcellularLocation>
</comment>
<feature type="binding site" evidence="5">
    <location>
        <position position="128"/>
    </location>
    <ligand>
        <name>pyridoxal 5'-phosphate</name>
        <dbReference type="ChEBI" id="CHEBI:597326"/>
    </ligand>
</feature>
<dbReference type="InterPro" id="IPR049704">
    <property type="entry name" value="Aminotrans_3_PPA_site"/>
</dbReference>
<dbReference type="PANTHER" id="PTHR11986:SF79">
    <property type="entry name" value="ACETYLORNITHINE AMINOTRANSFERASE, MITOCHONDRIAL"/>
    <property type="match status" value="1"/>
</dbReference>
<evidence type="ECO:0000256" key="3">
    <source>
        <dbReference type="ARBA" id="ARBA00022679"/>
    </source>
</evidence>
<protein>
    <recommendedName>
        <fullName evidence="5">Acetylornithine aminotransferase</fullName>
        <shortName evidence="5">ACOAT</shortName>
        <ecNumber evidence="5">2.6.1.11</ecNumber>
    </recommendedName>
</protein>
<dbReference type="InterPro" id="IPR015424">
    <property type="entry name" value="PyrdxlP-dep_Trfase"/>
</dbReference>
<keyword evidence="2 5" id="KW-0028">Amino-acid biosynthesis</keyword>
<dbReference type="NCBIfam" id="TIGR00707">
    <property type="entry name" value="argD"/>
    <property type="match status" value="1"/>
</dbReference>
<reference evidence="6" key="2">
    <citation type="submission" date="2023-04" db="EMBL/GenBank/DDBJ databases">
        <authorList>
            <person name="Beletskiy A.V."/>
            <person name="Mardanov A.V."/>
            <person name="Ravin N.V."/>
        </authorList>
    </citation>
    <scope>NUCLEOTIDE SEQUENCE</scope>
    <source>
        <strain evidence="6">GKL-01</strain>
    </source>
</reference>
<dbReference type="GO" id="GO:0042802">
    <property type="term" value="F:identical protein binding"/>
    <property type="evidence" value="ECO:0007669"/>
    <property type="project" value="TreeGrafter"/>
</dbReference>
<dbReference type="GO" id="GO:0006526">
    <property type="term" value="P:L-arginine biosynthetic process"/>
    <property type="evidence" value="ECO:0007669"/>
    <property type="project" value="UniProtKB-UniRule"/>
</dbReference>
<dbReference type="Pfam" id="PF00202">
    <property type="entry name" value="Aminotran_3"/>
    <property type="match status" value="1"/>
</dbReference>
<dbReference type="SUPFAM" id="SSF53383">
    <property type="entry name" value="PLP-dependent transferases"/>
    <property type="match status" value="1"/>
</dbReference>
<dbReference type="EMBL" id="CP124755">
    <property type="protein sequence ID" value="WGZ91056.1"/>
    <property type="molecule type" value="Genomic_DNA"/>
</dbReference>
<keyword evidence="1 5" id="KW-0032">Aminotransferase</keyword>
<gene>
    <name evidence="5" type="primary">argD</name>
    <name evidence="6" type="ORF">QJT80_00970</name>
</gene>
<dbReference type="PIRSF" id="PIRSF000521">
    <property type="entry name" value="Transaminase_4ab_Lys_Orn"/>
    <property type="match status" value="1"/>
</dbReference>
<dbReference type="EC" id="2.6.1.11" evidence="5"/>
<feature type="binding site" evidence="5">
    <location>
        <position position="272"/>
    </location>
    <ligand>
        <name>N(2)-acetyl-L-ornithine</name>
        <dbReference type="ChEBI" id="CHEBI:57805"/>
    </ligand>
</feature>
<dbReference type="InterPro" id="IPR004636">
    <property type="entry name" value="AcOrn/SuccOrn_fam"/>
</dbReference>
<dbReference type="InterPro" id="IPR050103">
    <property type="entry name" value="Class-III_PLP-dep_AT"/>
</dbReference>
<evidence type="ECO:0000313" key="6">
    <source>
        <dbReference type="EMBL" id="WGZ91056.1"/>
    </source>
</evidence>
<dbReference type="InterPro" id="IPR015422">
    <property type="entry name" value="PyrdxlP-dep_Trfase_small"/>
</dbReference>
<comment type="catalytic activity">
    <reaction evidence="5">
        <text>N(2)-acetyl-L-ornithine + 2-oxoglutarate = N-acetyl-L-glutamate 5-semialdehyde + L-glutamate</text>
        <dbReference type="Rhea" id="RHEA:18049"/>
        <dbReference type="ChEBI" id="CHEBI:16810"/>
        <dbReference type="ChEBI" id="CHEBI:29123"/>
        <dbReference type="ChEBI" id="CHEBI:29985"/>
        <dbReference type="ChEBI" id="CHEBI:57805"/>
        <dbReference type="EC" id="2.6.1.11"/>
    </reaction>
</comment>
<name>A0AA95H5E8_9GAMM</name>
<proteinExistence type="inferred from homology"/>
<comment type="subunit">
    <text evidence="5">Homodimer.</text>
</comment>